<dbReference type="AlphaFoldDB" id="A0A3Q9BKZ4"/>
<accession>A0A3Q9BKZ4</accession>
<keyword evidence="1" id="KW-0472">Membrane</keyword>
<feature type="transmembrane region" description="Helical" evidence="1">
    <location>
        <begin position="5"/>
        <end position="23"/>
    </location>
</feature>
<dbReference type="RefSeq" id="WP_126109604.1">
    <property type="nucleotide sequence ID" value="NZ_CP034465.1"/>
</dbReference>
<evidence type="ECO:0000313" key="3">
    <source>
        <dbReference type="Proteomes" id="UP000273326"/>
    </source>
</evidence>
<dbReference type="KEGG" id="jeh:EJN90_06475"/>
<gene>
    <name evidence="2" type="ORF">EJN90_06475</name>
</gene>
<evidence type="ECO:0000256" key="1">
    <source>
        <dbReference type="SAM" id="Phobius"/>
    </source>
</evidence>
<feature type="transmembrane region" description="Helical" evidence="1">
    <location>
        <begin position="35"/>
        <end position="55"/>
    </location>
</feature>
<dbReference type="EMBL" id="CP034465">
    <property type="protein sequence ID" value="AZP04313.1"/>
    <property type="molecule type" value="Genomic_DNA"/>
</dbReference>
<dbReference type="Proteomes" id="UP000273326">
    <property type="component" value="Chromosome"/>
</dbReference>
<dbReference type="OrthoDB" id="2167383at2"/>
<proteinExistence type="predicted"/>
<reference evidence="3" key="1">
    <citation type="submission" date="2018-12" db="EMBL/GenBank/DDBJ databases">
        <title>Complete genome sequencing of Jeotgalibaca sp. H21T32.</title>
        <authorList>
            <person name="Bae J.-W."/>
            <person name="Lee S.-Y."/>
        </authorList>
    </citation>
    <scope>NUCLEOTIDE SEQUENCE [LARGE SCALE GENOMIC DNA]</scope>
    <source>
        <strain evidence="3">H21T32</strain>
    </source>
</reference>
<keyword evidence="1" id="KW-1133">Transmembrane helix</keyword>
<organism evidence="2 3">
    <name type="scientific">Jeotgalibaca ciconiae</name>
    <dbReference type="NCBI Taxonomy" id="2496265"/>
    <lineage>
        <taxon>Bacteria</taxon>
        <taxon>Bacillati</taxon>
        <taxon>Bacillota</taxon>
        <taxon>Bacilli</taxon>
        <taxon>Lactobacillales</taxon>
        <taxon>Carnobacteriaceae</taxon>
        <taxon>Jeotgalibaca</taxon>
    </lineage>
</organism>
<protein>
    <submittedName>
        <fullName evidence="2">Uncharacterized protein</fullName>
    </submittedName>
</protein>
<sequence>MRIAILIINFLKGIFILLIPVFMIHTMGEEPYSELFYVTIYILKCLFTLISVWVISDGIITFLKSFEEE</sequence>
<evidence type="ECO:0000313" key="2">
    <source>
        <dbReference type="EMBL" id="AZP04313.1"/>
    </source>
</evidence>
<keyword evidence="3" id="KW-1185">Reference proteome</keyword>
<name>A0A3Q9BKZ4_9LACT</name>
<keyword evidence="1" id="KW-0812">Transmembrane</keyword>